<sequence>MVGRVIEQIFNEVRERFFENSLVLSANRCVLHLALSLLFRQKTGPFFKFFALFFRLSLRFGVDFELSSFSLDELHAWVLFEQGQ</sequence>
<name>A0ABS5NQ65_9BACI</name>
<dbReference type="RefSeq" id="WP_213101445.1">
    <property type="nucleotide sequence ID" value="NZ_JAGYPM010000002.1"/>
</dbReference>
<comment type="caution">
    <text evidence="1">The sequence shown here is derived from an EMBL/GenBank/DDBJ whole genome shotgun (WGS) entry which is preliminary data.</text>
</comment>
<reference evidence="1 2" key="1">
    <citation type="submission" date="2021-05" db="EMBL/GenBank/DDBJ databases">
        <title>Novel Bacillus species.</title>
        <authorList>
            <person name="Liu G."/>
        </authorList>
    </citation>
    <scope>NUCLEOTIDE SEQUENCE [LARGE SCALE GENOMIC DNA]</scope>
    <source>
        <strain evidence="1 2">FJAT-49705</strain>
    </source>
</reference>
<evidence type="ECO:0000313" key="2">
    <source>
        <dbReference type="Proteomes" id="UP000681027"/>
    </source>
</evidence>
<evidence type="ECO:0000313" key="1">
    <source>
        <dbReference type="EMBL" id="MBS4189950.1"/>
    </source>
</evidence>
<proteinExistence type="predicted"/>
<dbReference type="EMBL" id="JAGYPM010000002">
    <property type="protein sequence ID" value="MBS4189950.1"/>
    <property type="molecule type" value="Genomic_DNA"/>
</dbReference>
<protein>
    <submittedName>
        <fullName evidence="1">Uncharacterized protein</fullName>
    </submittedName>
</protein>
<organism evidence="1 2">
    <name type="scientific">Cytobacillus citreus</name>
    <dbReference type="NCBI Taxonomy" id="2833586"/>
    <lineage>
        <taxon>Bacteria</taxon>
        <taxon>Bacillati</taxon>
        <taxon>Bacillota</taxon>
        <taxon>Bacilli</taxon>
        <taxon>Bacillales</taxon>
        <taxon>Bacillaceae</taxon>
        <taxon>Cytobacillus</taxon>
    </lineage>
</organism>
<dbReference type="Proteomes" id="UP000681027">
    <property type="component" value="Unassembled WGS sequence"/>
</dbReference>
<gene>
    <name evidence="1" type="ORF">KHA94_06990</name>
</gene>
<accession>A0ABS5NQ65</accession>
<keyword evidence="2" id="KW-1185">Reference proteome</keyword>